<organism evidence="2 3">
    <name type="scientific">Acinetobacter baumannii</name>
    <dbReference type="NCBI Taxonomy" id="470"/>
    <lineage>
        <taxon>Bacteria</taxon>
        <taxon>Pseudomonadati</taxon>
        <taxon>Pseudomonadota</taxon>
        <taxon>Gammaproteobacteria</taxon>
        <taxon>Moraxellales</taxon>
        <taxon>Moraxellaceae</taxon>
        <taxon>Acinetobacter</taxon>
        <taxon>Acinetobacter calcoaceticus/baumannii complex</taxon>
    </lineage>
</organism>
<evidence type="ECO:0000259" key="1">
    <source>
        <dbReference type="Pfam" id="PF13679"/>
    </source>
</evidence>
<protein>
    <submittedName>
        <fullName evidence="2">Putative methyltransferase</fullName>
    </submittedName>
</protein>
<accession>A0A0D5YER9</accession>
<gene>
    <name evidence="2" type="ORF">ABUW_0633</name>
</gene>
<dbReference type="Proteomes" id="UP000032746">
    <property type="component" value="Chromosome"/>
</dbReference>
<dbReference type="InterPro" id="IPR025714">
    <property type="entry name" value="Methyltranfer_dom"/>
</dbReference>
<dbReference type="GO" id="GO:0008168">
    <property type="term" value="F:methyltransferase activity"/>
    <property type="evidence" value="ECO:0007669"/>
    <property type="project" value="UniProtKB-KW"/>
</dbReference>
<dbReference type="InterPro" id="IPR029063">
    <property type="entry name" value="SAM-dependent_MTases_sf"/>
</dbReference>
<keyword evidence="2" id="KW-0489">Methyltransferase</keyword>
<name>A0A0D5YER9_ACIBA</name>
<dbReference type="AlphaFoldDB" id="A0A0D5YER9"/>
<reference evidence="2 3" key="1">
    <citation type="journal article" date="2015" name="J. Bacteriol.">
        <title>Resources for Genetic and Genomic Analysis of Emerging Pathogen Acinetobacter baumannii.</title>
        <authorList>
            <person name="Gallagher L.A."/>
            <person name="Ramage E."/>
            <person name="Weiss E.J."/>
            <person name="Radey M."/>
            <person name="Hayden H.S."/>
            <person name="Held K.G."/>
            <person name="Huse H.K."/>
            <person name="Zurawski D.V."/>
            <person name="Brittnacher M.J."/>
            <person name="Manoil C."/>
        </authorList>
    </citation>
    <scope>NUCLEOTIDE SEQUENCE [LARGE SCALE GENOMIC DNA]</scope>
    <source>
        <strain evidence="2 3">AB5075-UW</strain>
    </source>
</reference>
<evidence type="ECO:0000313" key="3">
    <source>
        <dbReference type="Proteomes" id="UP000032746"/>
    </source>
</evidence>
<dbReference type="GO" id="GO:0005737">
    <property type="term" value="C:cytoplasm"/>
    <property type="evidence" value="ECO:0007669"/>
    <property type="project" value="TreeGrafter"/>
</dbReference>
<feature type="domain" description="Methyltransferase" evidence="1">
    <location>
        <begin position="169"/>
        <end position="304"/>
    </location>
</feature>
<dbReference type="Gene3D" id="3.40.50.150">
    <property type="entry name" value="Vaccinia Virus protein VP39"/>
    <property type="match status" value="1"/>
</dbReference>
<reference evidence="3" key="2">
    <citation type="submission" date="2015-03" db="EMBL/GenBank/DDBJ databases">
        <authorList>
            <person name="Gallagher L.A."/>
            <person name="Hayden H.S."/>
            <person name="Weiss E.J."/>
            <person name="Hager K.R."/>
            <person name="Ramage E."/>
            <person name="Radey M.R."/>
            <person name="Bydalek R."/>
            <person name="Manoil C."/>
            <person name="Miller S.I."/>
            <person name="Brittnacher M.J."/>
        </authorList>
    </citation>
    <scope>NUCLEOTIDE SEQUENCE [LARGE SCALE GENOMIC DNA]</scope>
    <source>
        <strain evidence="3">AB5075-UW</strain>
    </source>
</reference>
<sequence>MSHHFLGISVSVFSFEQEQQFFHEIKQMLDQQTFERLILSQYKGELTQLEKITFRVVELHGKKQLSALYHHTTQDVTKNYSFEDGLEQIAVLITQCKQANLFSTHQEIQLKKNKKKAMLNMVKKQSMTTAPTVQAHDREKQRYVQQSSAFLKELGITDEKSQIIPSMARKWKQINKFIEIFASAYEQIDAEQKELNIVDFGSGKGYLTFALYDYLQEQQKVPLITGVELRRNLVEFCQNVAEKVHFNHLDFFEGDVRSYQPEKLDVMIALHACDIATDFAIHTGIRLNASMIMCAPCCHKELRPQLHSPEVLQPMLQFGIHAGQQAEMLTDTLRALLLKAYGYETKVFEFVSLEHTSKNKMILATKRKNVTQPDAKIMAQIQALKEMYGIKKQTLELLLQDQLPIENIGCKC</sequence>
<proteinExistence type="predicted"/>
<dbReference type="EMBL" id="CP008706">
    <property type="protein sequence ID" value="AKA30403.1"/>
    <property type="molecule type" value="Genomic_DNA"/>
</dbReference>
<dbReference type="CDD" id="cd02440">
    <property type="entry name" value="AdoMet_MTases"/>
    <property type="match status" value="1"/>
</dbReference>
<dbReference type="GO" id="GO:0032259">
    <property type="term" value="P:methylation"/>
    <property type="evidence" value="ECO:0007669"/>
    <property type="project" value="UniProtKB-KW"/>
</dbReference>
<dbReference type="Pfam" id="PF13679">
    <property type="entry name" value="Methyltransf_32"/>
    <property type="match status" value="1"/>
</dbReference>
<keyword evidence="2" id="KW-0808">Transferase</keyword>
<dbReference type="PATRIC" id="fig|470.1345.peg.603"/>
<dbReference type="PANTHER" id="PTHR13369">
    <property type="match status" value="1"/>
</dbReference>
<dbReference type="PANTHER" id="PTHR13369:SF3">
    <property type="entry name" value="METHYLTRANSFERASE DOMAIN-CONTAINING PROTEIN"/>
    <property type="match status" value="1"/>
</dbReference>
<evidence type="ECO:0000313" key="2">
    <source>
        <dbReference type="EMBL" id="AKA30403.1"/>
    </source>
</evidence>
<dbReference type="SUPFAM" id="SSF53335">
    <property type="entry name" value="S-adenosyl-L-methionine-dependent methyltransferases"/>
    <property type="match status" value="1"/>
</dbReference>